<dbReference type="InterPro" id="IPR036770">
    <property type="entry name" value="Ankyrin_rpt-contain_sf"/>
</dbReference>
<dbReference type="WBParaSite" id="maker-PairedContig_3998-snap-gene-0.19-mRNA-1">
    <property type="protein sequence ID" value="maker-PairedContig_3998-snap-gene-0.19-mRNA-1"/>
    <property type="gene ID" value="maker-PairedContig_3998-snap-gene-0.19"/>
</dbReference>
<organism evidence="2">
    <name type="scientific">Wuchereria bancrofti</name>
    <dbReference type="NCBI Taxonomy" id="6293"/>
    <lineage>
        <taxon>Eukaryota</taxon>
        <taxon>Metazoa</taxon>
        <taxon>Ecdysozoa</taxon>
        <taxon>Nematoda</taxon>
        <taxon>Chromadorea</taxon>
        <taxon>Rhabditida</taxon>
        <taxon>Spirurina</taxon>
        <taxon>Spiruromorpha</taxon>
        <taxon>Filarioidea</taxon>
        <taxon>Onchocercidae</taxon>
        <taxon>Wuchereria</taxon>
    </lineage>
</organism>
<dbReference type="Gene3D" id="1.25.40.20">
    <property type="entry name" value="Ankyrin repeat-containing domain"/>
    <property type="match status" value="1"/>
</dbReference>
<feature type="signal peptide" evidence="1">
    <location>
        <begin position="1"/>
        <end position="17"/>
    </location>
</feature>
<evidence type="ECO:0008006" key="3">
    <source>
        <dbReference type="Google" id="ProtNLM"/>
    </source>
</evidence>
<evidence type="ECO:0000313" key="2">
    <source>
        <dbReference type="WBParaSite" id="maker-PairedContig_3998-snap-gene-0.19-mRNA-1"/>
    </source>
</evidence>
<dbReference type="AlphaFoldDB" id="A0A1I8EQ51"/>
<keyword evidence="1" id="KW-0732">Signal</keyword>
<dbReference type="STRING" id="6293.A0A1I8EQ51"/>
<dbReference type="SUPFAM" id="SSF48403">
    <property type="entry name" value="Ankyrin repeat"/>
    <property type="match status" value="1"/>
</dbReference>
<reference evidence="2" key="1">
    <citation type="submission" date="2016-11" db="UniProtKB">
        <authorList>
            <consortium name="WormBaseParasite"/>
        </authorList>
    </citation>
    <scope>IDENTIFICATION</scope>
    <source>
        <strain evidence="2">pt0022</strain>
    </source>
</reference>
<name>A0A1I8EQ51_WUCBA</name>
<feature type="chain" id="PRO_5009318305" description="ANK_REP_REGION domain-containing protein" evidence="1">
    <location>
        <begin position="18"/>
        <end position="85"/>
    </location>
</feature>
<evidence type="ECO:0000256" key="1">
    <source>
        <dbReference type="SAM" id="SignalP"/>
    </source>
</evidence>
<proteinExistence type="predicted"/>
<sequence>MELLVCLLLSIGIIVHEKSLDRRKSMVIWSYQICSLLLNNGADVTLKNNEDFTALDITVTEDTKELLISAVLVDLREIISCSCCA</sequence>
<accession>A0A1I8EQ51</accession>
<protein>
    <recommendedName>
        <fullName evidence="3">ANK_REP_REGION domain-containing protein</fullName>
    </recommendedName>
</protein>